<comment type="subcellular location">
    <subcellularLocation>
        <location evidence="1">Secreted</location>
    </subcellularLocation>
</comment>
<sequence length="196" mass="21538">HFRLSFPALVLLCLLLEENTVARSFFRQHRFTIYISNLSCPFVFPDSRVAFSVALNNESNMVCFGPFRADASVIYRHVFLNLGGDYNVSTGVFTVPRSGVYSLALTVYSDAGTPGGSLAACATLQVNGKVVAGPSERNTQDQEDSVTIVLALHLKAGDKVAVNLPTGCFLCDDKSHYNTFSAFLLYYFKQSSCSYR</sequence>
<dbReference type="Proteomes" id="UP001501940">
    <property type="component" value="Chromosome 7"/>
</dbReference>
<keyword evidence="2" id="KW-0964">Secreted</keyword>
<dbReference type="InterPro" id="IPR050822">
    <property type="entry name" value="Cerebellin_Synaptic_Org"/>
</dbReference>
<organism evidence="6 7">
    <name type="scientific">Amphiprion ocellaris</name>
    <name type="common">Clown anemonefish</name>
    <dbReference type="NCBI Taxonomy" id="80972"/>
    <lineage>
        <taxon>Eukaryota</taxon>
        <taxon>Metazoa</taxon>
        <taxon>Chordata</taxon>
        <taxon>Craniata</taxon>
        <taxon>Vertebrata</taxon>
        <taxon>Euteleostomi</taxon>
        <taxon>Actinopterygii</taxon>
        <taxon>Neopterygii</taxon>
        <taxon>Teleostei</taxon>
        <taxon>Neoteleostei</taxon>
        <taxon>Acanthomorphata</taxon>
        <taxon>Ovalentaria</taxon>
        <taxon>Pomacentridae</taxon>
        <taxon>Amphiprion</taxon>
    </lineage>
</organism>
<dbReference type="GO" id="GO:0045202">
    <property type="term" value="C:synapse"/>
    <property type="evidence" value="ECO:0007669"/>
    <property type="project" value="TreeGrafter"/>
</dbReference>
<feature type="chain" id="PRO_5043579539" description="C1q domain-containing protein" evidence="4">
    <location>
        <begin position="23"/>
        <end position="196"/>
    </location>
</feature>
<evidence type="ECO:0000313" key="6">
    <source>
        <dbReference type="Ensembl" id="ENSAOCP00000011479.2"/>
    </source>
</evidence>
<dbReference type="GO" id="GO:0099558">
    <property type="term" value="P:maintenance of synapse structure"/>
    <property type="evidence" value="ECO:0007669"/>
    <property type="project" value="TreeGrafter"/>
</dbReference>
<proteinExistence type="predicted"/>
<feature type="signal peptide" evidence="4">
    <location>
        <begin position="1"/>
        <end position="22"/>
    </location>
</feature>
<evidence type="ECO:0000313" key="7">
    <source>
        <dbReference type="Proteomes" id="UP001501940"/>
    </source>
</evidence>
<evidence type="ECO:0000256" key="4">
    <source>
        <dbReference type="SAM" id="SignalP"/>
    </source>
</evidence>
<evidence type="ECO:0000256" key="2">
    <source>
        <dbReference type="ARBA" id="ARBA00022525"/>
    </source>
</evidence>
<reference evidence="6" key="2">
    <citation type="submission" date="2025-08" db="UniProtKB">
        <authorList>
            <consortium name="Ensembl"/>
        </authorList>
    </citation>
    <scope>IDENTIFICATION</scope>
</reference>
<dbReference type="GeneTree" id="ENSGT00940000163520"/>
<name>A0A3Q1BFV8_AMPOC</name>
<feature type="domain" description="C1q" evidence="5">
    <location>
        <begin position="44"/>
        <end position="191"/>
    </location>
</feature>
<dbReference type="PRINTS" id="PR00007">
    <property type="entry name" value="COMPLEMNTC1Q"/>
</dbReference>
<dbReference type="AlphaFoldDB" id="A0A3Q1BFV8"/>
<dbReference type="GO" id="GO:0005576">
    <property type="term" value="C:extracellular region"/>
    <property type="evidence" value="ECO:0007669"/>
    <property type="project" value="UniProtKB-SubCell"/>
</dbReference>
<dbReference type="OMA" id="LNNESNM"/>
<evidence type="ECO:0000259" key="5">
    <source>
        <dbReference type="PROSITE" id="PS50871"/>
    </source>
</evidence>
<accession>A0A3Q1BFV8</accession>
<protein>
    <recommendedName>
        <fullName evidence="5">C1q domain-containing protein</fullName>
    </recommendedName>
</protein>
<dbReference type="PANTHER" id="PTHR22923">
    <property type="entry name" value="CEREBELLIN-RELATED"/>
    <property type="match status" value="1"/>
</dbReference>
<dbReference type="Pfam" id="PF00386">
    <property type="entry name" value="C1q"/>
    <property type="match status" value="1"/>
</dbReference>
<keyword evidence="7" id="KW-1185">Reference proteome</keyword>
<evidence type="ECO:0000256" key="3">
    <source>
        <dbReference type="ARBA" id="ARBA00022729"/>
    </source>
</evidence>
<dbReference type="Gene3D" id="2.60.120.40">
    <property type="match status" value="1"/>
</dbReference>
<reference evidence="6" key="3">
    <citation type="submission" date="2025-09" db="UniProtKB">
        <authorList>
            <consortium name="Ensembl"/>
        </authorList>
    </citation>
    <scope>IDENTIFICATION</scope>
</reference>
<dbReference type="SUPFAM" id="SSF49842">
    <property type="entry name" value="TNF-like"/>
    <property type="match status" value="1"/>
</dbReference>
<dbReference type="Ensembl" id="ENSAOCT00000018910.2">
    <property type="protein sequence ID" value="ENSAOCP00000011479.2"/>
    <property type="gene ID" value="ENSAOCG00000015784.2"/>
</dbReference>
<keyword evidence="3 4" id="KW-0732">Signal</keyword>
<dbReference type="SMART" id="SM00110">
    <property type="entry name" value="C1Q"/>
    <property type="match status" value="1"/>
</dbReference>
<dbReference type="PANTHER" id="PTHR22923:SF103">
    <property type="entry name" value="CEREBELLIN 20-RELATED"/>
    <property type="match status" value="1"/>
</dbReference>
<dbReference type="InterPro" id="IPR008983">
    <property type="entry name" value="Tumour_necrosis_fac-like_dom"/>
</dbReference>
<dbReference type="PROSITE" id="PS50871">
    <property type="entry name" value="C1Q"/>
    <property type="match status" value="1"/>
</dbReference>
<dbReference type="InterPro" id="IPR001073">
    <property type="entry name" value="C1q_dom"/>
</dbReference>
<evidence type="ECO:0000256" key="1">
    <source>
        <dbReference type="ARBA" id="ARBA00004613"/>
    </source>
</evidence>
<reference evidence="6 7" key="1">
    <citation type="submission" date="2022-01" db="EMBL/GenBank/DDBJ databases">
        <title>A chromosome-scale genome assembly of the false clownfish, Amphiprion ocellaris.</title>
        <authorList>
            <person name="Ryu T."/>
        </authorList>
    </citation>
    <scope>NUCLEOTIDE SEQUENCE [LARGE SCALE GENOMIC DNA]</scope>
</reference>